<dbReference type="eggNOG" id="COG4246">
    <property type="taxonomic scope" value="Bacteria"/>
</dbReference>
<organism evidence="3 4">
    <name type="scientific">Tepidicaulis marinus</name>
    <dbReference type="NCBI Taxonomy" id="1333998"/>
    <lineage>
        <taxon>Bacteria</taxon>
        <taxon>Pseudomonadati</taxon>
        <taxon>Pseudomonadota</taxon>
        <taxon>Alphaproteobacteria</taxon>
        <taxon>Hyphomicrobiales</taxon>
        <taxon>Parvibaculaceae</taxon>
        <taxon>Tepidicaulis</taxon>
    </lineage>
</organism>
<gene>
    <name evidence="3" type="ORF">M2A_1924</name>
</gene>
<accession>A0A081BBK7</accession>
<dbReference type="InterPro" id="IPR027372">
    <property type="entry name" value="Phytase-like_dom"/>
</dbReference>
<dbReference type="Pfam" id="PF13449">
    <property type="entry name" value="Phytase-like"/>
    <property type="match status" value="1"/>
</dbReference>
<dbReference type="EMBL" id="BBIO01000009">
    <property type="protein sequence ID" value="GAK45425.1"/>
    <property type="molecule type" value="Genomic_DNA"/>
</dbReference>
<reference evidence="3 4" key="1">
    <citation type="submission" date="2014-07" db="EMBL/GenBank/DDBJ databases">
        <title>Tepidicaulis marinum gen. nov., sp. nov., a novel marine bacterium denitrifying nitrate to nitrous oxide strictly under microaerobic conditions.</title>
        <authorList>
            <person name="Takeuchi M."/>
            <person name="Yamagishi T."/>
            <person name="Kamagata Y."/>
            <person name="Oshima K."/>
            <person name="Hattori M."/>
            <person name="Katayama T."/>
            <person name="Hanada S."/>
            <person name="Tamaki H."/>
            <person name="Marumo K."/>
            <person name="Maeda H."/>
            <person name="Nedachi M."/>
            <person name="Iwasaki W."/>
            <person name="Suwa Y."/>
            <person name="Sakata S."/>
        </authorList>
    </citation>
    <scope>NUCLEOTIDE SEQUENCE [LARGE SCALE GENOMIC DNA]</scope>
    <source>
        <strain evidence="3 4">MA2</strain>
    </source>
</reference>
<evidence type="ECO:0000259" key="2">
    <source>
        <dbReference type="Pfam" id="PF13449"/>
    </source>
</evidence>
<protein>
    <submittedName>
        <fullName evidence="3">Conserved protein</fullName>
    </submittedName>
</protein>
<evidence type="ECO:0000256" key="1">
    <source>
        <dbReference type="SAM" id="Phobius"/>
    </source>
</evidence>
<keyword evidence="4" id="KW-1185">Reference proteome</keyword>
<dbReference type="AlphaFoldDB" id="A0A081BBK7"/>
<dbReference type="InterPro" id="IPR014567">
    <property type="entry name" value="UCP031900"/>
</dbReference>
<feature type="transmembrane region" description="Helical" evidence="1">
    <location>
        <begin position="12"/>
        <end position="33"/>
    </location>
</feature>
<evidence type="ECO:0000313" key="4">
    <source>
        <dbReference type="Proteomes" id="UP000028702"/>
    </source>
</evidence>
<dbReference type="STRING" id="1333998.M2A_1924"/>
<name>A0A081BBK7_9HYPH</name>
<evidence type="ECO:0000313" key="3">
    <source>
        <dbReference type="EMBL" id="GAK45425.1"/>
    </source>
</evidence>
<dbReference type="RefSeq" id="WP_052379369.1">
    <property type="nucleotide sequence ID" value="NZ_BBIO01000009.1"/>
</dbReference>
<keyword evidence="1" id="KW-1133">Transmembrane helix</keyword>
<keyword evidence="1" id="KW-0472">Membrane</keyword>
<keyword evidence="1" id="KW-0812">Transmembrane</keyword>
<feature type="domain" description="Phytase-like" evidence="2">
    <location>
        <begin position="84"/>
        <end position="333"/>
    </location>
</feature>
<dbReference type="Proteomes" id="UP000028702">
    <property type="component" value="Unassembled WGS sequence"/>
</dbReference>
<dbReference type="PIRSF" id="PIRSF031900">
    <property type="entry name" value="UCP031900"/>
    <property type="match status" value="1"/>
</dbReference>
<sequence>MGERVPEKAGRQFWRAGFFFVGLGLAAAFYGGFTLFAGNMPEEEAAALSVTASPVLWNPDDWEEKQTGKLRFIAGLELSSDNPDFGGLSGLWISPDGTALLAVTDQGNWLSARPVHTGIALSALEAVHLAPLRGPDGQPLDGKAMQDAESLALGGGLACVSFERVHRISCYTHEEGTIGPYAADIGLGALKEALPSNGGIEALAVLPGKETPPALLAIGEKAGEDGLMPAAFLSAAGVKTAAIRGKDPFSITDAAFTAKGDLILVERRYSPLSGVGLRLRRIKASTLNEEGPLTGEELLNAGQSYTIDNMEGLAIRETAQGRTFLYLISDDNFSAAQRTLLLQFELIE</sequence>
<comment type="caution">
    <text evidence="3">The sequence shown here is derived from an EMBL/GenBank/DDBJ whole genome shotgun (WGS) entry which is preliminary data.</text>
</comment>
<proteinExistence type="predicted"/>